<evidence type="ECO:0000313" key="4">
    <source>
        <dbReference type="Proteomes" id="UP001595912"/>
    </source>
</evidence>
<comment type="caution">
    <text evidence="3">The sequence shown here is derived from an EMBL/GenBank/DDBJ whole genome shotgun (WGS) entry which is preliminary data.</text>
</comment>
<dbReference type="InterPro" id="IPR029021">
    <property type="entry name" value="Prot-tyrosine_phosphatase-like"/>
</dbReference>
<dbReference type="InterPro" id="IPR016130">
    <property type="entry name" value="Tyr_Pase_AS"/>
</dbReference>
<accession>A0ABV9VRU6</accession>
<dbReference type="SUPFAM" id="SSF52799">
    <property type="entry name" value="(Phosphotyrosine protein) phosphatases II"/>
    <property type="match status" value="1"/>
</dbReference>
<evidence type="ECO:0000259" key="2">
    <source>
        <dbReference type="PROSITE" id="PS50056"/>
    </source>
</evidence>
<dbReference type="InterPro" id="IPR000387">
    <property type="entry name" value="Tyr_Pase_dom"/>
</dbReference>
<dbReference type="RefSeq" id="WP_380114442.1">
    <property type="nucleotide sequence ID" value="NZ_JBHSIU010000011.1"/>
</dbReference>
<proteinExistence type="inferred from homology"/>
<dbReference type="Proteomes" id="UP001595912">
    <property type="component" value="Unassembled WGS sequence"/>
</dbReference>
<dbReference type="PROSITE" id="PS50056">
    <property type="entry name" value="TYR_PHOSPHATASE_2"/>
    <property type="match status" value="1"/>
</dbReference>
<dbReference type="EMBL" id="JBHSIU010000011">
    <property type="protein sequence ID" value="MFC4998190.1"/>
    <property type="molecule type" value="Genomic_DNA"/>
</dbReference>
<feature type="domain" description="Tyrosine specific protein phosphatases" evidence="2">
    <location>
        <begin position="106"/>
        <end position="165"/>
    </location>
</feature>
<dbReference type="InterPro" id="IPR026893">
    <property type="entry name" value="Tyr/Ser_Pase_IphP-type"/>
</dbReference>
<evidence type="ECO:0000313" key="3">
    <source>
        <dbReference type="EMBL" id="MFC4998190.1"/>
    </source>
</evidence>
<sequence length="251" mass="27228">MIPDGHPVRLVRLRGTYNLRDTGGRVARTGPTRLGKLYRSDALHRLDDADRRELAERRIGLVVDLRDPSERADFPSDLRGIGAEIVHVPVLATSPATFLAADSSLDEFYDHIVEERGHALATALRVLARSGTTPVIVHCTSGKDRTGLVVALALALVGVDRATVVADYAATERHLPPALLDEIVAHWRRSADRPAVHLETLVRLSPPAALERIFGRIEAGHGSVADYARAHGLSDEDVARLAEALVEPISP</sequence>
<protein>
    <submittedName>
        <fullName evidence="3">Tyrosine-protein phosphatase</fullName>
    </submittedName>
</protein>
<gene>
    <name evidence="3" type="ORF">ACFPIJ_10130</name>
</gene>
<keyword evidence="4" id="KW-1185">Reference proteome</keyword>
<dbReference type="PANTHER" id="PTHR31126:SF1">
    <property type="entry name" value="TYROSINE SPECIFIC PROTEIN PHOSPHATASES DOMAIN-CONTAINING PROTEIN"/>
    <property type="match status" value="1"/>
</dbReference>
<comment type="similarity">
    <text evidence="1">Belongs to the protein-tyrosine phosphatase family.</text>
</comment>
<reference evidence="4" key="1">
    <citation type="journal article" date="2019" name="Int. J. Syst. Evol. Microbiol.">
        <title>The Global Catalogue of Microorganisms (GCM) 10K type strain sequencing project: providing services to taxonomists for standard genome sequencing and annotation.</title>
        <authorList>
            <consortium name="The Broad Institute Genomics Platform"/>
            <consortium name="The Broad Institute Genome Sequencing Center for Infectious Disease"/>
            <person name="Wu L."/>
            <person name="Ma J."/>
        </authorList>
    </citation>
    <scope>NUCLEOTIDE SEQUENCE [LARGE SCALE GENOMIC DNA]</scope>
    <source>
        <strain evidence="4">CGMCC 4.7152</strain>
    </source>
</reference>
<dbReference type="Pfam" id="PF13350">
    <property type="entry name" value="Y_phosphatase3"/>
    <property type="match status" value="1"/>
</dbReference>
<dbReference type="PROSITE" id="PS00383">
    <property type="entry name" value="TYR_PHOSPHATASE_1"/>
    <property type="match status" value="1"/>
</dbReference>
<evidence type="ECO:0000256" key="1">
    <source>
        <dbReference type="ARBA" id="ARBA00009580"/>
    </source>
</evidence>
<organism evidence="3 4">
    <name type="scientific">Dactylosporangium cerinum</name>
    <dbReference type="NCBI Taxonomy" id="1434730"/>
    <lineage>
        <taxon>Bacteria</taxon>
        <taxon>Bacillati</taxon>
        <taxon>Actinomycetota</taxon>
        <taxon>Actinomycetes</taxon>
        <taxon>Micromonosporales</taxon>
        <taxon>Micromonosporaceae</taxon>
        <taxon>Dactylosporangium</taxon>
    </lineage>
</organism>
<dbReference type="PANTHER" id="PTHR31126">
    <property type="entry name" value="TYROSINE-PROTEIN PHOSPHATASE"/>
    <property type="match status" value="1"/>
</dbReference>
<dbReference type="Gene3D" id="3.90.190.10">
    <property type="entry name" value="Protein tyrosine phosphatase superfamily"/>
    <property type="match status" value="1"/>
</dbReference>
<name>A0ABV9VRU6_9ACTN</name>